<dbReference type="EMBL" id="VSSQ01061858">
    <property type="protein sequence ID" value="MPN15148.1"/>
    <property type="molecule type" value="Genomic_DNA"/>
</dbReference>
<sequence>MAKTMMNVKEVQEKLEISESKAYEVIRNLNAELEAKGYLVITGKCNRRYFNEKFYGYADDQEG</sequence>
<evidence type="ECO:0008006" key="2">
    <source>
        <dbReference type="Google" id="ProtNLM"/>
    </source>
</evidence>
<protein>
    <recommendedName>
        <fullName evidence="2">ICEBs1 excisionase</fullName>
    </recommendedName>
</protein>
<reference evidence="1" key="1">
    <citation type="submission" date="2019-08" db="EMBL/GenBank/DDBJ databases">
        <authorList>
            <person name="Kucharzyk K."/>
            <person name="Murdoch R.W."/>
            <person name="Higgins S."/>
            <person name="Loffler F."/>
        </authorList>
    </citation>
    <scope>NUCLEOTIDE SEQUENCE</scope>
</reference>
<accession>A0A645FL62</accession>
<proteinExistence type="predicted"/>
<evidence type="ECO:0000313" key="1">
    <source>
        <dbReference type="EMBL" id="MPN15148.1"/>
    </source>
</evidence>
<organism evidence="1">
    <name type="scientific">bioreactor metagenome</name>
    <dbReference type="NCBI Taxonomy" id="1076179"/>
    <lineage>
        <taxon>unclassified sequences</taxon>
        <taxon>metagenomes</taxon>
        <taxon>ecological metagenomes</taxon>
    </lineage>
</organism>
<name>A0A645FL62_9ZZZZ</name>
<comment type="caution">
    <text evidence="1">The sequence shown here is derived from an EMBL/GenBank/DDBJ whole genome shotgun (WGS) entry which is preliminary data.</text>
</comment>
<gene>
    <name evidence="1" type="ORF">SDC9_162477</name>
</gene>
<dbReference type="AlphaFoldDB" id="A0A645FL62"/>